<dbReference type="EMBL" id="KZ345042">
    <property type="protein sequence ID" value="PIO76568.1"/>
    <property type="molecule type" value="Genomic_DNA"/>
</dbReference>
<dbReference type="Pfam" id="PF13181">
    <property type="entry name" value="TPR_8"/>
    <property type="match status" value="1"/>
</dbReference>
<keyword evidence="5" id="KW-1185">Reference proteome</keyword>
<dbReference type="Pfam" id="PF13432">
    <property type="entry name" value="TPR_16"/>
    <property type="match status" value="2"/>
</dbReference>
<dbReference type="Pfam" id="PF13414">
    <property type="entry name" value="TPR_11"/>
    <property type="match status" value="1"/>
</dbReference>
<dbReference type="SMART" id="SM00028">
    <property type="entry name" value="TPR"/>
    <property type="match status" value="7"/>
</dbReference>
<dbReference type="AlphaFoldDB" id="A0A2G9V255"/>
<feature type="repeat" description="TPR" evidence="3">
    <location>
        <begin position="38"/>
        <end position="71"/>
    </location>
</feature>
<dbReference type="PROSITE" id="PS50005">
    <property type="entry name" value="TPR"/>
    <property type="match status" value="2"/>
</dbReference>
<keyword evidence="1" id="KW-0677">Repeat</keyword>
<accession>A0A2G9V255</accession>
<dbReference type="InterPro" id="IPR013105">
    <property type="entry name" value="TPR_2"/>
</dbReference>
<dbReference type="SUPFAM" id="SSF48452">
    <property type="entry name" value="TPR-like"/>
    <property type="match status" value="2"/>
</dbReference>
<dbReference type="PANTHER" id="PTHR44216">
    <property type="entry name" value="PROTEIN O-MANNOSYL-TRANSFERASE TMTC2"/>
    <property type="match status" value="1"/>
</dbReference>
<keyword evidence="2 3" id="KW-0802">TPR repeat</keyword>
<dbReference type="Pfam" id="PF07719">
    <property type="entry name" value="TPR_2"/>
    <property type="match status" value="1"/>
</dbReference>
<sequence>MSAGFLILALHGMRTYERNMDWKDEESLYKSALELNPPKAYSNLGRVYASKMRLAEAEAAYRNALAYRTNMADTWGVLHQDMKNFSEAIKCYQASIKFRRSFAVAHLNLGIVYETLGDDQRAVAVWQSCASIDGAMVKAQREHRNAQTSCRFRLGRLLLQQRNFPGAEGALEEAAREAPHSYPSLNSLLYSLGEVAELLGQNVKAENRTSESNDWFSRALAIAPNSADVHHHIGLAAALRGDVARAETAYKNALKLVSTHADSLKALATLLREQHRYDKSEEVLRMLKDHHPTAETLCDYGAILHLNGKFEEARHFYEQSLMLDPSNSLAKENLRRLERKMSSSMRHT</sequence>
<dbReference type="GO" id="GO:0000030">
    <property type="term" value="F:mannosyltransferase activity"/>
    <property type="evidence" value="ECO:0007669"/>
    <property type="project" value="TreeGrafter"/>
</dbReference>
<dbReference type="GO" id="GO:0005789">
    <property type="term" value="C:endoplasmic reticulum membrane"/>
    <property type="evidence" value="ECO:0007669"/>
    <property type="project" value="TreeGrafter"/>
</dbReference>
<dbReference type="OrthoDB" id="1658288at2759"/>
<evidence type="ECO:0000256" key="2">
    <source>
        <dbReference type="ARBA" id="ARBA00022803"/>
    </source>
</evidence>
<dbReference type="InterPro" id="IPR019734">
    <property type="entry name" value="TPR_rpt"/>
</dbReference>
<dbReference type="Proteomes" id="UP000230423">
    <property type="component" value="Unassembled WGS sequence"/>
</dbReference>
<evidence type="ECO:0000313" key="5">
    <source>
        <dbReference type="Proteomes" id="UP000230423"/>
    </source>
</evidence>
<protein>
    <submittedName>
        <fullName evidence="4">Tetratricopeptide repeat protein</fullName>
    </submittedName>
</protein>
<feature type="repeat" description="TPR" evidence="3">
    <location>
        <begin position="294"/>
        <end position="327"/>
    </location>
</feature>
<gene>
    <name evidence="4" type="ORF">TELCIR_01352</name>
</gene>
<proteinExistence type="predicted"/>
<dbReference type="InterPro" id="IPR052384">
    <property type="entry name" value="TMTC_O-mannosyltransferase"/>
</dbReference>
<evidence type="ECO:0000256" key="3">
    <source>
        <dbReference type="PROSITE-ProRule" id="PRU00339"/>
    </source>
</evidence>
<evidence type="ECO:0000256" key="1">
    <source>
        <dbReference type="ARBA" id="ARBA00022737"/>
    </source>
</evidence>
<organism evidence="4 5">
    <name type="scientific">Teladorsagia circumcincta</name>
    <name type="common">Brown stomach worm</name>
    <name type="synonym">Ostertagia circumcincta</name>
    <dbReference type="NCBI Taxonomy" id="45464"/>
    <lineage>
        <taxon>Eukaryota</taxon>
        <taxon>Metazoa</taxon>
        <taxon>Ecdysozoa</taxon>
        <taxon>Nematoda</taxon>
        <taxon>Chromadorea</taxon>
        <taxon>Rhabditida</taxon>
        <taxon>Rhabditina</taxon>
        <taxon>Rhabditomorpha</taxon>
        <taxon>Strongyloidea</taxon>
        <taxon>Trichostrongylidae</taxon>
        <taxon>Teladorsagia</taxon>
    </lineage>
</organism>
<evidence type="ECO:0000313" key="4">
    <source>
        <dbReference type="EMBL" id="PIO76568.1"/>
    </source>
</evidence>
<dbReference type="Gene3D" id="1.25.40.10">
    <property type="entry name" value="Tetratricopeptide repeat domain"/>
    <property type="match status" value="3"/>
</dbReference>
<dbReference type="InterPro" id="IPR011990">
    <property type="entry name" value="TPR-like_helical_dom_sf"/>
</dbReference>
<dbReference type="GO" id="GO:0035269">
    <property type="term" value="P:protein O-linked glycosylation via mannose"/>
    <property type="evidence" value="ECO:0007669"/>
    <property type="project" value="TreeGrafter"/>
</dbReference>
<name>A0A2G9V255_TELCI</name>
<dbReference type="PANTHER" id="PTHR44216:SF3">
    <property type="entry name" value="PROTEIN O-MANNOSYL-TRANSFERASE TMTC2"/>
    <property type="match status" value="1"/>
</dbReference>
<reference evidence="4 5" key="1">
    <citation type="submission" date="2015-09" db="EMBL/GenBank/DDBJ databases">
        <title>Draft genome of the parasitic nematode Teladorsagia circumcincta isolate WARC Sus (inbred).</title>
        <authorList>
            <person name="Mitreva M."/>
        </authorList>
    </citation>
    <scope>NUCLEOTIDE SEQUENCE [LARGE SCALE GENOMIC DNA]</scope>
    <source>
        <strain evidence="4 5">S</strain>
    </source>
</reference>